<dbReference type="AlphaFoldDB" id="A0AAU7D3P4"/>
<name>A0AAU7D3P4_9BACT</name>
<evidence type="ECO:0000313" key="1">
    <source>
        <dbReference type="EMBL" id="XBH08663.1"/>
    </source>
</evidence>
<accession>A0AAU7CT61</accession>
<protein>
    <recommendedName>
        <fullName evidence="3">Integrase</fullName>
    </recommendedName>
</protein>
<reference evidence="2" key="1">
    <citation type="submission" date="2023-03" db="EMBL/GenBank/DDBJ databases">
        <title>Edaphobacter sp.</title>
        <authorList>
            <person name="Huber K.J."/>
            <person name="Papendorf J."/>
            <person name="Pilke C."/>
            <person name="Bunk B."/>
            <person name="Sproeer C."/>
            <person name="Pester M."/>
        </authorList>
    </citation>
    <scope>NUCLEOTIDE SEQUENCE</scope>
    <source>
        <strain evidence="1">DSM 109919</strain>
        <strain evidence="2">DSM 109920</strain>
    </source>
</reference>
<dbReference type="EMBL" id="CP121195">
    <property type="protein sequence ID" value="XBH11970.1"/>
    <property type="molecule type" value="Genomic_DNA"/>
</dbReference>
<proteinExistence type="predicted"/>
<accession>A0AAU7D3P4</accession>
<dbReference type="KEGG" id="epl:P4G45_09155"/>
<dbReference type="EMBL" id="CP121194">
    <property type="protein sequence ID" value="XBH08663.1"/>
    <property type="molecule type" value="Genomic_DNA"/>
</dbReference>
<dbReference type="RefSeq" id="WP_348266173.1">
    <property type="nucleotide sequence ID" value="NZ_CP121194.1"/>
</dbReference>
<sequence>MSRFQEGSLLRLKRKTGPDAWVFRWYEEINGERKYRKSVIGTVDKLPTRHAAEA</sequence>
<evidence type="ECO:0000313" key="2">
    <source>
        <dbReference type="EMBL" id="XBH11970.1"/>
    </source>
</evidence>
<evidence type="ECO:0008006" key="3">
    <source>
        <dbReference type="Google" id="ProtNLM"/>
    </source>
</evidence>
<organism evidence="2">
    <name type="scientific">Edaphobacter paludis</name>
    <dbReference type="NCBI Taxonomy" id="3035702"/>
    <lineage>
        <taxon>Bacteria</taxon>
        <taxon>Pseudomonadati</taxon>
        <taxon>Acidobacteriota</taxon>
        <taxon>Terriglobia</taxon>
        <taxon>Terriglobales</taxon>
        <taxon>Acidobacteriaceae</taxon>
        <taxon>Edaphobacter</taxon>
    </lineage>
</organism>
<gene>
    <name evidence="1" type="ORF">P4G45_09155</name>
    <name evidence="2" type="ORF">P8936_09615</name>
</gene>